<dbReference type="Pfam" id="PF13830">
    <property type="entry name" value="DUF4192"/>
    <property type="match status" value="1"/>
</dbReference>
<dbReference type="InterPro" id="IPR025447">
    <property type="entry name" value="DUF4192"/>
</dbReference>
<protein>
    <submittedName>
        <fullName evidence="1">DUF4192 domain-containing protein</fullName>
    </submittedName>
</protein>
<dbReference type="EMBL" id="JBHSTI010000008">
    <property type="protein sequence ID" value="MFC6238129.1"/>
    <property type="molecule type" value="Genomic_DNA"/>
</dbReference>
<name>A0ABW1T1H8_9ACTN</name>
<evidence type="ECO:0000313" key="1">
    <source>
        <dbReference type="EMBL" id="MFC6238129.1"/>
    </source>
</evidence>
<gene>
    <name evidence="1" type="ORF">ACFQGU_09575</name>
</gene>
<proteinExistence type="predicted"/>
<dbReference type="Proteomes" id="UP001596138">
    <property type="component" value="Unassembled WGS sequence"/>
</dbReference>
<keyword evidence="2" id="KW-1185">Reference proteome</keyword>
<dbReference type="RefSeq" id="WP_386766066.1">
    <property type="nucleotide sequence ID" value="NZ_JBHSTI010000008.1"/>
</dbReference>
<reference evidence="2" key="1">
    <citation type="journal article" date="2019" name="Int. J. Syst. Evol. Microbiol.">
        <title>The Global Catalogue of Microorganisms (GCM) 10K type strain sequencing project: providing services to taxonomists for standard genome sequencing and annotation.</title>
        <authorList>
            <consortium name="The Broad Institute Genomics Platform"/>
            <consortium name="The Broad Institute Genome Sequencing Center for Infectious Disease"/>
            <person name="Wu L."/>
            <person name="Ma J."/>
        </authorList>
    </citation>
    <scope>NUCLEOTIDE SEQUENCE [LARGE SCALE GENOMIC DNA]</scope>
    <source>
        <strain evidence="2">CGMCC 4.7317</strain>
    </source>
</reference>
<accession>A0ABW1T1H8</accession>
<evidence type="ECO:0000313" key="2">
    <source>
        <dbReference type="Proteomes" id="UP001596138"/>
    </source>
</evidence>
<comment type="caution">
    <text evidence="1">The sequence shown here is derived from an EMBL/GenBank/DDBJ whole genome shotgun (WGS) entry which is preliminary data.</text>
</comment>
<organism evidence="1 2">
    <name type="scientific">Longivirga aurantiaca</name>
    <dbReference type="NCBI Taxonomy" id="1837743"/>
    <lineage>
        <taxon>Bacteria</taxon>
        <taxon>Bacillati</taxon>
        <taxon>Actinomycetota</taxon>
        <taxon>Actinomycetes</taxon>
        <taxon>Sporichthyales</taxon>
        <taxon>Sporichthyaceae</taxon>
        <taxon>Longivirga</taxon>
    </lineage>
</organism>
<sequence>MTPPADPYVPPQPDDAPDLVARGPESLPIVVPHLVGFVPEHSFVVLGLDDASNRAAVTLRFDIPPAGLSDDELLRALEAWTYAFEALSRSGAAAATVVIYPADAGEQWSDVIVDELPYRELAELLEEMLTAAEHDVREVVCVVGDRTRSYLCENLGCCPVEGRALDPSEALRIRASLVERGSAPMSRRQSLVDALDARPDDDPVRAAVLHARPGALARQSGEVVADVEAFLHAVAHWGHNRDGAARRFTRLVATAGLLVLDIPPRDYLLRELAVECDRPILEAVRTVLSEAVRCARDDEVAALAAVLGVSAWLSGDGAAARIALDRSLAADPSYSLAHLMSAALDAGIPPWSWRESMRDLTAEAILAAARPGQARSPA</sequence>